<dbReference type="AlphaFoldDB" id="W9L172"/>
<evidence type="ECO:0000256" key="1">
    <source>
        <dbReference type="SAM" id="MobiDB-lite"/>
    </source>
</evidence>
<reference evidence="2" key="2">
    <citation type="submission" date="2012-06" db="EMBL/GenBank/DDBJ databases">
        <title>Annotation of the Genome Sequence of Fusarium oxysporum Fo47.</title>
        <authorList>
            <consortium name="The Broad Institute Genomics Platform"/>
            <person name="Ma L.-J."/>
            <person name="Corby-Kistler H."/>
            <person name="Broz K."/>
            <person name="Gale L.R."/>
            <person name="Jonkers W."/>
            <person name="O'Donnell K."/>
            <person name="Ploetz R."/>
            <person name="Steinberg C."/>
            <person name="Schwartz D.C."/>
            <person name="VanEtten H."/>
            <person name="Zhou S."/>
            <person name="Young S.K."/>
            <person name="Zeng Q."/>
            <person name="Gargeya S."/>
            <person name="Fitzgerald M."/>
            <person name="Abouelleil A."/>
            <person name="Alvarado L."/>
            <person name="Chapman S.B."/>
            <person name="Gainer-Dewar J."/>
            <person name="Goldberg J."/>
            <person name="Griggs A."/>
            <person name="Gujja S."/>
            <person name="Hansen M."/>
            <person name="Howarth C."/>
            <person name="Imamovic A."/>
            <person name="Ireland A."/>
            <person name="Larimer J."/>
            <person name="McCowan C."/>
            <person name="Murphy C."/>
            <person name="Pearson M."/>
            <person name="Poon T.W."/>
            <person name="Priest M."/>
            <person name="Roberts A."/>
            <person name="Saif S."/>
            <person name="Shea T."/>
            <person name="Sykes S."/>
            <person name="Wortman J."/>
            <person name="Nusbaum C."/>
            <person name="Birren B."/>
        </authorList>
    </citation>
    <scope>NUCLEOTIDE SEQUENCE</scope>
    <source>
        <strain evidence="2">Fo47</strain>
    </source>
</reference>
<feature type="region of interest" description="Disordered" evidence="1">
    <location>
        <begin position="1"/>
        <end position="30"/>
    </location>
</feature>
<dbReference type="VEuPathDB" id="FungiDB:FOZG_00997"/>
<accession>W9L172</accession>
<sequence>MSKPNLQIANHGPRMLPRVRPHAPETGSRHPRPLRCIGVLGFGFDFDSLSVFLSFW</sequence>
<name>W9L172_FUSOX</name>
<gene>
    <name evidence="2" type="ORF">FOZG_00997</name>
</gene>
<dbReference type="EMBL" id="JH717896">
    <property type="protein sequence ID" value="EWZ50502.1"/>
    <property type="molecule type" value="Genomic_DNA"/>
</dbReference>
<proteinExistence type="predicted"/>
<protein>
    <submittedName>
        <fullName evidence="2">Uncharacterized protein</fullName>
    </submittedName>
</protein>
<dbReference type="HOGENOM" id="CLU_3014181_0_0_1"/>
<dbReference type="Proteomes" id="UP000030766">
    <property type="component" value="Unassembled WGS sequence"/>
</dbReference>
<organism evidence="2">
    <name type="scientific">Fusarium oxysporum Fo47</name>
    <dbReference type="NCBI Taxonomy" id="660027"/>
    <lineage>
        <taxon>Eukaryota</taxon>
        <taxon>Fungi</taxon>
        <taxon>Dikarya</taxon>
        <taxon>Ascomycota</taxon>
        <taxon>Pezizomycotina</taxon>
        <taxon>Sordariomycetes</taxon>
        <taxon>Hypocreomycetidae</taxon>
        <taxon>Hypocreales</taxon>
        <taxon>Nectriaceae</taxon>
        <taxon>Fusarium</taxon>
        <taxon>Fusarium oxysporum species complex</taxon>
    </lineage>
</organism>
<evidence type="ECO:0000313" key="2">
    <source>
        <dbReference type="EMBL" id="EWZ50502.1"/>
    </source>
</evidence>
<reference evidence="2" key="1">
    <citation type="submission" date="2011-06" db="EMBL/GenBank/DDBJ databases">
        <title>The Genome Sequence of Fusarium oxysporum Fo47.</title>
        <authorList>
            <consortium name="The Broad Institute Genome Sequencing Platform"/>
            <person name="Ma L.-J."/>
            <person name="Gale L.R."/>
            <person name="Schwartz D.C."/>
            <person name="Zhou S."/>
            <person name="Corby-Kistler H."/>
            <person name="Young S.K."/>
            <person name="Zeng Q."/>
            <person name="Gargeya S."/>
            <person name="Fitzgerald M."/>
            <person name="Haas B."/>
            <person name="Abouelleil A."/>
            <person name="Alvarado L."/>
            <person name="Arachchi H.M."/>
            <person name="Berlin A."/>
            <person name="Brown A."/>
            <person name="Chapman S.B."/>
            <person name="Chen Z."/>
            <person name="Dunbar C."/>
            <person name="Freedman E."/>
            <person name="Gearin G."/>
            <person name="Gellesch M."/>
            <person name="Goldberg J."/>
            <person name="Griggs A."/>
            <person name="Gujja S."/>
            <person name="Heiman D."/>
            <person name="Howarth C."/>
            <person name="Larson L."/>
            <person name="Lui A."/>
            <person name="MacDonald P.J.P."/>
            <person name="Mehta T."/>
            <person name="Montmayeur A."/>
            <person name="Murphy C."/>
            <person name="Neiman D."/>
            <person name="Pearson M."/>
            <person name="Priest M."/>
            <person name="Roberts A."/>
            <person name="Saif S."/>
            <person name="Shea T."/>
            <person name="Shenoy N."/>
            <person name="Sisk P."/>
            <person name="Stolte C."/>
            <person name="Sykes S."/>
            <person name="Wortman J."/>
            <person name="Nusbaum C."/>
            <person name="Birren B."/>
        </authorList>
    </citation>
    <scope>NUCLEOTIDE SEQUENCE [LARGE SCALE GENOMIC DNA]</scope>
    <source>
        <strain evidence="2">Fo47</strain>
    </source>
</reference>